<name>A0A8J3ETQ4_9ACTN</name>
<evidence type="ECO:0008006" key="4">
    <source>
        <dbReference type="Google" id="ProtNLM"/>
    </source>
</evidence>
<proteinExistence type="predicted"/>
<dbReference type="AlphaFoldDB" id="A0A8J3ETQ4"/>
<evidence type="ECO:0000256" key="1">
    <source>
        <dbReference type="SAM" id="Phobius"/>
    </source>
</evidence>
<evidence type="ECO:0000313" key="2">
    <source>
        <dbReference type="EMBL" id="GGI05621.1"/>
    </source>
</evidence>
<keyword evidence="1" id="KW-0472">Membrane</keyword>
<keyword evidence="1" id="KW-0812">Transmembrane</keyword>
<dbReference type="Proteomes" id="UP000650511">
    <property type="component" value="Unassembled WGS sequence"/>
</dbReference>
<reference evidence="2" key="2">
    <citation type="submission" date="2020-09" db="EMBL/GenBank/DDBJ databases">
        <authorList>
            <person name="Sun Q."/>
            <person name="Zhou Y."/>
        </authorList>
    </citation>
    <scope>NUCLEOTIDE SEQUENCE</scope>
    <source>
        <strain evidence="2">CGMCC 1.14988</strain>
    </source>
</reference>
<keyword evidence="1" id="KW-1133">Transmembrane helix</keyword>
<sequence>MASDPRPPADATEPATARLRAEDGNTLVLMPAAVLVLLVLAAIAFDGAAVYLQQRRLADLAASLANDVVAGLDPASLYDTVRDPDIDPGRAADLAHARLAAFGRDRTLQDVHCTPAVDGSQVTVSCEAVVRATFGRALAPDRGTYRVRAVESARAAVS</sequence>
<gene>
    <name evidence="2" type="ORF">GCM10011354_15000</name>
</gene>
<dbReference type="EMBL" id="BMHA01000005">
    <property type="protein sequence ID" value="GGI05621.1"/>
    <property type="molecule type" value="Genomic_DNA"/>
</dbReference>
<comment type="caution">
    <text evidence="2">The sequence shown here is derived from an EMBL/GenBank/DDBJ whole genome shotgun (WGS) entry which is preliminary data.</text>
</comment>
<accession>A0A8J3ETQ4</accession>
<organism evidence="2 3">
    <name type="scientific">Egicoccus halophilus</name>
    <dbReference type="NCBI Taxonomy" id="1670830"/>
    <lineage>
        <taxon>Bacteria</taxon>
        <taxon>Bacillati</taxon>
        <taxon>Actinomycetota</taxon>
        <taxon>Nitriliruptoria</taxon>
        <taxon>Egicoccales</taxon>
        <taxon>Egicoccaceae</taxon>
        <taxon>Egicoccus</taxon>
    </lineage>
</organism>
<keyword evidence="3" id="KW-1185">Reference proteome</keyword>
<reference evidence="2" key="1">
    <citation type="journal article" date="2014" name="Int. J. Syst. Evol. Microbiol.">
        <title>Complete genome sequence of Corynebacterium casei LMG S-19264T (=DSM 44701T), isolated from a smear-ripened cheese.</title>
        <authorList>
            <consortium name="US DOE Joint Genome Institute (JGI-PGF)"/>
            <person name="Walter F."/>
            <person name="Albersmeier A."/>
            <person name="Kalinowski J."/>
            <person name="Ruckert C."/>
        </authorList>
    </citation>
    <scope>NUCLEOTIDE SEQUENCE</scope>
    <source>
        <strain evidence="2">CGMCC 1.14988</strain>
    </source>
</reference>
<feature type="transmembrane region" description="Helical" evidence="1">
    <location>
        <begin position="28"/>
        <end position="52"/>
    </location>
</feature>
<evidence type="ECO:0000313" key="3">
    <source>
        <dbReference type="Proteomes" id="UP000650511"/>
    </source>
</evidence>
<protein>
    <recommendedName>
        <fullName evidence="4">Flp pilus-assembly TadE/G-like</fullName>
    </recommendedName>
</protein>